<protein>
    <submittedName>
        <fullName evidence="2">Uncharacterized protein</fullName>
    </submittedName>
</protein>
<proteinExistence type="predicted"/>
<name>A0A1W5RR78_SACPA</name>
<dbReference type="EMBL" id="KY287648">
    <property type="protein sequence ID" value="AQX35955.1"/>
    <property type="molecule type" value="Genomic_DNA"/>
</dbReference>
<dbReference type="AlphaFoldDB" id="A0A1W5RR78"/>
<keyword evidence="1" id="KW-1133">Transmembrane helix</keyword>
<reference evidence="2" key="2">
    <citation type="journal article" date="2017" name="Mol. Biol. Evol.">
        <title>Mitochondrial recombination and introgression during speciation by hybridization.</title>
        <authorList>
            <person name="Leducq J.B."/>
            <person name="Henault M."/>
            <person name="Charron G."/>
            <person name="Nielly-Thibault L."/>
            <person name="Terrat Y."/>
            <person name="Fiumera H.L."/>
            <person name="Jesse Shapiro B."/>
            <person name="Landry C.R."/>
        </authorList>
    </citation>
    <scope>NUCLEOTIDE SEQUENCE</scope>
</reference>
<accession>A0A1W5RR78</accession>
<reference evidence="2" key="1">
    <citation type="submission" date="2016-12" db="EMBL/GenBank/DDBJ databases">
        <authorList>
            <person name="Song W.-J."/>
            <person name="Kurnit D.M."/>
        </authorList>
    </citation>
    <scope>NUCLEOTIDE SEQUENCE</scope>
</reference>
<evidence type="ECO:0000313" key="2">
    <source>
        <dbReference type="EMBL" id="AQX35955.1"/>
    </source>
</evidence>
<feature type="transmembrane region" description="Helical" evidence="1">
    <location>
        <begin position="51"/>
        <end position="74"/>
    </location>
</feature>
<evidence type="ECO:0000256" key="1">
    <source>
        <dbReference type="SAM" id="Phobius"/>
    </source>
</evidence>
<feature type="transmembrane region" description="Helical" evidence="1">
    <location>
        <begin position="20"/>
        <end position="39"/>
    </location>
</feature>
<organism evidence="2">
    <name type="scientific">Saccharomyces paradoxus</name>
    <name type="common">Yeast</name>
    <name type="synonym">Saccharomyces douglasii</name>
    <dbReference type="NCBI Taxonomy" id="27291"/>
    <lineage>
        <taxon>Eukaryota</taxon>
        <taxon>Fungi</taxon>
        <taxon>Dikarya</taxon>
        <taxon>Ascomycota</taxon>
        <taxon>Saccharomycotina</taxon>
        <taxon>Saccharomycetes</taxon>
        <taxon>Saccharomycetales</taxon>
        <taxon>Saccharomycetaceae</taxon>
        <taxon>Saccharomyces</taxon>
    </lineage>
</organism>
<geneLocation type="mitochondrion" evidence="2"/>
<keyword evidence="1" id="KW-0472">Membrane</keyword>
<gene>
    <name evidence="2" type="primary">orf116</name>
</gene>
<sequence length="116" mass="14705">MGKMFMYILYTSYRHTNYTTMPKTFYLYFMFYIFYNNLFKEYMYMYITVYNLLYSLSHLFNIFMLLLLTIYNNIIMNNFITYNLYTFFMYFIPFVVINPMNNRVEYQVFYLFSLLY</sequence>
<keyword evidence="2" id="KW-0496">Mitochondrion</keyword>
<feature type="transmembrane region" description="Helical" evidence="1">
    <location>
        <begin position="80"/>
        <end position="97"/>
    </location>
</feature>
<keyword evidence="1" id="KW-0812">Transmembrane</keyword>